<gene>
    <name evidence="2" type="ORF">ArV1_062</name>
</gene>
<accession>A0A0A7HE75</accession>
<dbReference type="RefSeq" id="YP_009126096.1">
    <property type="nucleotide sequence ID" value="NC_026606.1"/>
</dbReference>
<dbReference type="GeneID" id="23680903"/>
<name>A0A0A7HE75_9CAUD</name>
<reference evidence="2 3" key="1">
    <citation type="submission" date="2014-10" db="EMBL/GenBank/DDBJ databases">
        <title>Genome of vB_ArtM-ArV1 - first myovirus infecting Arthrobacter sp.</title>
        <authorList>
            <person name="Simoliunas E."/>
            <person name="Kaliniene L."/>
            <person name="Stasilo M."/>
            <person name="Meskys R."/>
        </authorList>
    </citation>
    <scope>NUCLEOTIDE SEQUENCE [LARGE SCALE GENOMIC DNA]</scope>
</reference>
<organism evidence="2 3">
    <name type="scientific">Arthrobacter phage vB_ArtM-ArV1</name>
    <dbReference type="NCBI Taxonomy" id="1566993"/>
    <lineage>
        <taxon>Viruses</taxon>
        <taxon>Duplodnaviria</taxon>
        <taxon>Heunggongvirae</taxon>
        <taxon>Uroviricota</taxon>
        <taxon>Caudoviricetes</taxon>
        <taxon>Klausavirus</taxon>
        <taxon>Klausavirus ArV1</taxon>
    </lineage>
</organism>
<dbReference type="KEGG" id="vg:23680903"/>
<protein>
    <submittedName>
        <fullName evidence="2">Uncharacterized protein</fullName>
    </submittedName>
</protein>
<feature type="region of interest" description="Disordered" evidence="1">
    <location>
        <begin position="42"/>
        <end position="63"/>
    </location>
</feature>
<proteinExistence type="predicted"/>
<sequence length="113" mass="12475">MAALRGLLWGWQSWPGWWASPNQSKQKARNSKATWAWTRNRHARGETESMTNNQHPDFPTGPTALEQDAIGVFEVTQALIAAGFTEEQAFKYIAIRSAVVVNCASCGAAPNEQ</sequence>
<dbReference type="EMBL" id="KM879463">
    <property type="protein sequence ID" value="AIZ01750.1"/>
    <property type="molecule type" value="Genomic_DNA"/>
</dbReference>
<dbReference type="Proteomes" id="UP000031071">
    <property type="component" value="Segment"/>
</dbReference>
<evidence type="ECO:0000313" key="2">
    <source>
        <dbReference type="EMBL" id="AIZ01750.1"/>
    </source>
</evidence>
<evidence type="ECO:0000256" key="1">
    <source>
        <dbReference type="SAM" id="MobiDB-lite"/>
    </source>
</evidence>
<evidence type="ECO:0000313" key="3">
    <source>
        <dbReference type="Proteomes" id="UP000031071"/>
    </source>
</evidence>
<keyword evidence="3" id="KW-1185">Reference proteome</keyword>